<evidence type="ECO:0000313" key="12">
    <source>
        <dbReference type="Proteomes" id="UP000294887"/>
    </source>
</evidence>
<feature type="transmembrane region" description="Helical" evidence="9">
    <location>
        <begin position="200"/>
        <end position="220"/>
    </location>
</feature>
<dbReference type="HAMAP" id="MF_01148">
    <property type="entry name" value="Lnt"/>
    <property type="match status" value="1"/>
</dbReference>
<keyword evidence="8 9" id="KW-0012">Acyltransferase</keyword>
<feature type="transmembrane region" description="Helical" evidence="9">
    <location>
        <begin position="58"/>
        <end position="76"/>
    </location>
</feature>
<evidence type="ECO:0000256" key="9">
    <source>
        <dbReference type="HAMAP-Rule" id="MF_01148"/>
    </source>
</evidence>
<dbReference type="InterPro" id="IPR045378">
    <property type="entry name" value="LNT_N"/>
</dbReference>
<dbReference type="PANTHER" id="PTHR38686:SF1">
    <property type="entry name" value="APOLIPOPROTEIN N-ACYLTRANSFERASE"/>
    <property type="match status" value="1"/>
</dbReference>
<dbReference type="PANTHER" id="PTHR38686">
    <property type="entry name" value="APOLIPOPROTEIN N-ACYLTRANSFERASE"/>
    <property type="match status" value="1"/>
</dbReference>
<evidence type="ECO:0000256" key="4">
    <source>
        <dbReference type="ARBA" id="ARBA00022679"/>
    </source>
</evidence>
<keyword evidence="12" id="KW-1185">Reference proteome</keyword>
<comment type="function">
    <text evidence="9">Catalyzes the phospholipid dependent N-acylation of the N-terminal cysteine of apolipoprotein, the last step in lipoprotein maturation.</text>
</comment>
<dbReference type="EMBL" id="SMFQ01000003">
    <property type="protein sequence ID" value="TCJ86793.1"/>
    <property type="molecule type" value="Genomic_DNA"/>
</dbReference>
<keyword evidence="6 9" id="KW-1133">Transmembrane helix</keyword>
<dbReference type="GO" id="GO:0005886">
    <property type="term" value="C:plasma membrane"/>
    <property type="evidence" value="ECO:0007669"/>
    <property type="project" value="UniProtKB-SubCell"/>
</dbReference>
<evidence type="ECO:0000256" key="6">
    <source>
        <dbReference type="ARBA" id="ARBA00022989"/>
    </source>
</evidence>
<organism evidence="11 12">
    <name type="scientific">Cocleimonas flava</name>
    <dbReference type="NCBI Taxonomy" id="634765"/>
    <lineage>
        <taxon>Bacteria</taxon>
        <taxon>Pseudomonadati</taxon>
        <taxon>Pseudomonadota</taxon>
        <taxon>Gammaproteobacteria</taxon>
        <taxon>Thiotrichales</taxon>
        <taxon>Thiotrichaceae</taxon>
        <taxon>Cocleimonas</taxon>
    </lineage>
</organism>
<dbReference type="Proteomes" id="UP000294887">
    <property type="component" value="Unassembled WGS sequence"/>
</dbReference>
<feature type="domain" description="CN hydrolase" evidence="10">
    <location>
        <begin position="230"/>
        <end position="474"/>
    </location>
</feature>
<dbReference type="InterPro" id="IPR036526">
    <property type="entry name" value="C-N_Hydrolase_sf"/>
</dbReference>
<keyword evidence="7 9" id="KW-0472">Membrane</keyword>
<dbReference type="Pfam" id="PF20154">
    <property type="entry name" value="LNT_N"/>
    <property type="match status" value="1"/>
</dbReference>
<sequence length="504" mass="56476">MQISYIRLKAENSNVIYPLILGGISALSFIVSFPVLFILSNVLLIVFLQNKTFKHADIVGLSYGLSYYFVGLYWFFVVDNSYEATSHIVLLGFEVLAIFLLSLPFAVLCLFLTLYSRKKRNSIIWFVAIVAPAFTLVEWVKTWYFSGFPWFQASHVFSGTFFRGWYAIFGELGVSFIIYLVASLLAFAFINIKNSKTNLLVLKVLTILLLSTFFVNTLVYTKQYKEPVVIQVFSDGLGSTINNQLDERVKSSKNFQDLVLSEDALDLSIWPESSTGIGSYADLNESLNDGFKQIDEKSTEVLFGSYGRVGAQHKNSIFLGSTQKEVYTKQHLVPVGEYIPTWFSILDLWIPGSFQSSTVSDSSLGGSIKAKGLTITPMICYEVMFGNELRKKAVNSNLLVNVGNLGALKPLWVKKYFLNLAKIRSFELQTPIAISNSFGFAGFISKKGELDTFLSNYRKGKIKEIKVVTGNTPYSKYGSVIILLVCFALLCIGILIFSNLFKTV</sequence>
<dbReference type="PROSITE" id="PS50263">
    <property type="entry name" value="CN_HYDROLASE"/>
    <property type="match status" value="1"/>
</dbReference>
<evidence type="ECO:0000256" key="2">
    <source>
        <dbReference type="ARBA" id="ARBA00010065"/>
    </source>
</evidence>
<keyword evidence="11" id="KW-0449">Lipoprotein</keyword>
<feature type="transmembrane region" description="Helical" evidence="9">
    <location>
        <begin position="88"/>
        <end position="111"/>
    </location>
</feature>
<dbReference type="InterPro" id="IPR003010">
    <property type="entry name" value="C-N_Hydrolase"/>
</dbReference>
<comment type="pathway">
    <text evidence="9">Protein modification; lipoprotein biosynthesis (N-acyl transfer).</text>
</comment>
<reference evidence="11 12" key="1">
    <citation type="submission" date="2019-03" db="EMBL/GenBank/DDBJ databases">
        <title>Genomic Encyclopedia of Type Strains, Phase IV (KMG-IV): sequencing the most valuable type-strain genomes for metagenomic binning, comparative biology and taxonomic classification.</title>
        <authorList>
            <person name="Goeker M."/>
        </authorList>
    </citation>
    <scope>NUCLEOTIDE SEQUENCE [LARGE SCALE GENOMIC DNA]</scope>
    <source>
        <strain evidence="11 12">DSM 24830</strain>
    </source>
</reference>
<keyword evidence="4 9" id="KW-0808">Transferase</keyword>
<comment type="caution">
    <text evidence="11">The sequence shown here is derived from an EMBL/GenBank/DDBJ whole genome shotgun (WGS) entry which is preliminary data.</text>
</comment>
<evidence type="ECO:0000256" key="1">
    <source>
        <dbReference type="ARBA" id="ARBA00004651"/>
    </source>
</evidence>
<evidence type="ECO:0000259" key="10">
    <source>
        <dbReference type="PROSITE" id="PS50263"/>
    </source>
</evidence>
<evidence type="ECO:0000256" key="5">
    <source>
        <dbReference type="ARBA" id="ARBA00022692"/>
    </source>
</evidence>
<dbReference type="Gene3D" id="3.60.110.10">
    <property type="entry name" value="Carbon-nitrogen hydrolase"/>
    <property type="match status" value="1"/>
</dbReference>
<dbReference type="OrthoDB" id="9804277at2"/>
<keyword evidence="5 9" id="KW-0812">Transmembrane</keyword>
<feature type="transmembrane region" description="Helical" evidence="9">
    <location>
        <begin position="165"/>
        <end position="188"/>
    </location>
</feature>
<comment type="similarity">
    <text evidence="2 9">Belongs to the CN hydrolase family. Apolipoprotein N-acyltransferase subfamily.</text>
</comment>
<dbReference type="GO" id="GO:0042158">
    <property type="term" value="P:lipoprotein biosynthetic process"/>
    <property type="evidence" value="ECO:0007669"/>
    <property type="project" value="UniProtKB-UniRule"/>
</dbReference>
<dbReference type="SUPFAM" id="SSF56317">
    <property type="entry name" value="Carbon-nitrogen hydrolase"/>
    <property type="match status" value="1"/>
</dbReference>
<dbReference type="AlphaFoldDB" id="A0A4R1EZ79"/>
<feature type="transmembrane region" description="Helical" evidence="9">
    <location>
        <begin position="123"/>
        <end position="145"/>
    </location>
</feature>
<gene>
    <name evidence="9" type="primary">lnt</name>
    <name evidence="11" type="ORF">EV695_1291</name>
</gene>
<feature type="transmembrane region" description="Helical" evidence="9">
    <location>
        <begin position="477"/>
        <end position="501"/>
    </location>
</feature>
<evidence type="ECO:0000256" key="3">
    <source>
        <dbReference type="ARBA" id="ARBA00022475"/>
    </source>
</evidence>
<evidence type="ECO:0000256" key="8">
    <source>
        <dbReference type="ARBA" id="ARBA00023315"/>
    </source>
</evidence>
<dbReference type="GO" id="GO:0016410">
    <property type="term" value="F:N-acyltransferase activity"/>
    <property type="evidence" value="ECO:0007669"/>
    <property type="project" value="UniProtKB-UniRule"/>
</dbReference>
<keyword evidence="3 9" id="KW-1003">Cell membrane</keyword>
<dbReference type="EC" id="2.3.1.269" evidence="9"/>
<comment type="subcellular location">
    <subcellularLocation>
        <location evidence="1 9">Cell membrane</location>
        <topology evidence="1 9">Multi-pass membrane protein</topology>
    </subcellularLocation>
</comment>
<feature type="transmembrane region" description="Helical" evidence="9">
    <location>
        <begin position="15"/>
        <end position="46"/>
    </location>
</feature>
<dbReference type="InterPro" id="IPR004563">
    <property type="entry name" value="Apolipo_AcylTrfase"/>
</dbReference>
<name>A0A4R1EZ79_9GAMM</name>
<accession>A0A4R1EZ79</accession>
<dbReference type="RefSeq" id="WP_131905126.1">
    <property type="nucleotide sequence ID" value="NZ_BAAAFU010000004.1"/>
</dbReference>
<evidence type="ECO:0000313" key="11">
    <source>
        <dbReference type="EMBL" id="TCJ86793.1"/>
    </source>
</evidence>
<evidence type="ECO:0000256" key="7">
    <source>
        <dbReference type="ARBA" id="ARBA00023136"/>
    </source>
</evidence>
<protein>
    <recommendedName>
        <fullName evidence="9">Apolipoprotein N-acyltransferase</fullName>
        <shortName evidence="9">ALP N-acyltransferase</shortName>
        <ecNumber evidence="9">2.3.1.269</ecNumber>
    </recommendedName>
</protein>
<dbReference type="UniPathway" id="UPA00666"/>
<comment type="catalytic activity">
    <reaction evidence="9">
        <text>N-terminal S-1,2-diacyl-sn-glyceryl-L-cysteinyl-[lipoprotein] + a glycerophospholipid = N-acyl-S-1,2-diacyl-sn-glyceryl-L-cysteinyl-[lipoprotein] + a 2-acyl-sn-glycero-3-phospholipid + H(+)</text>
        <dbReference type="Rhea" id="RHEA:48228"/>
        <dbReference type="Rhea" id="RHEA-COMP:14681"/>
        <dbReference type="Rhea" id="RHEA-COMP:14684"/>
        <dbReference type="ChEBI" id="CHEBI:15378"/>
        <dbReference type="ChEBI" id="CHEBI:136912"/>
        <dbReference type="ChEBI" id="CHEBI:140656"/>
        <dbReference type="ChEBI" id="CHEBI:140657"/>
        <dbReference type="ChEBI" id="CHEBI:140660"/>
        <dbReference type="EC" id="2.3.1.269"/>
    </reaction>
</comment>
<proteinExistence type="inferred from homology"/>
<dbReference type="NCBIfam" id="TIGR00546">
    <property type="entry name" value="lnt"/>
    <property type="match status" value="1"/>
</dbReference>